<dbReference type="RefSeq" id="WP_177219613.1">
    <property type="nucleotide sequence ID" value="NZ_FOKQ01000035.1"/>
</dbReference>
<organism evidence="3 4">
    <name type="scientific">Ruminococcus albus</name>
    <dbReference type="NCBI Taxonomy" id="1264"/>
    <lineage>
        <taxon>Bacteria</taxon>
        <taxon>Bacillati</taxon>
        <taxon>Bacillota</taxon>
        <taxon>Clostridia</taxon>
        <taxon>Eubacteriales</taxon>
        <taxon>Oscillospiraceae</taxon>
        <taxon>Ruminococcus</taxon>
    </lineage>
</organism>
<feature type="region of interest" description="Disordered" evidence="1">
    <location>
        <begin position="38"/>
        <end position="58"/>
    </location>
</feature>
<dbReference type="Proteomes" id="UP000182192">
    <property type="component" value="Unassembled WGS sequence"/>
</dbReference>
<feature type="compositionally biased region" description="Basic and acidic residues" evidence="1">
    <location>
        <begin position="41"/>
        <end position="58"/>
    </location>
</feature>
<keyword evidence="2" id="KW-1133">Transmembrane helix</keyword>
<feature type="transmembrane region" description="Helical" evidence="2">
    <location>
        <begin position="12"/>
        <end position="32"/>
    </location>
</feature>
<evidence type="ECO:0000313" key="4">
    <source>
        <dbReference type="Proteomes" id="UP000182192"/>
    </source>
</evidence>
<gene>
    <name evidence="3" type="ORF">SAMN02910406_03115</name>
</gene>
<name>A0A1I1PLC1_RUMAL</name>
<evidence type="ECO:0008006" key="5">
    <source>
        <dbReference type="Google" id="ProtNLM"/>
    </source>
</evidence>
<evidence type="ECO:0000313" key="3">
    <source>
        <dbReference type="EMBL" id="SFD10591.1"/>
    </source>
</evidence>
<protein>
    <recommendedName>
        <fullName evidence="5">DUF3149 domain-containing protein</fullName>
    </recommendedName>
</protein>
<proteinExistence type="predicted"/>
<dbReference type="AlphaFoldDB" id="A0A1I1PLC1"/>
<keyword evidence="2" id="KW-0472">Membrane</keyword>
<reference evidence="3 4" key="1">
    <citation type="submission" date="2016-10" db="EMBL/GenBank/DDBJ databases">
        <authorList>
            <person name="de Groot N.N."/>
        </authorList>
    </citation>
    <scope>NUCLEOTIDE SEQUENCE [LARGE SCALE GENOMIC DNA]</scope>
    <source>
        <strain evidence="3 4">AR67</strain>
    </source>
</reference>
<accession>A0A1I1PLC1</accession>
<keyword evidence="2" id="KW-0812">Transmembrane</keyword>
<evidence type="ECO:0000256" key="1">
    <source>
        <dbReference type="SAM" id="MobiDB-lite"/>
    </source>
</evidence>
<evidence type="ECO:0000256" key="2">
    <source>
        <dbReference type="SAM" id="Phobius"/>
    </source>
</evidence>
<sequence length="58" mass="6901">MKDLLDIFSIDFIAIGIAGFIYFFFIMSFINIQRRFPKSKTNNEKTQERHDGNEPKKE</sequence>
<dbReference type="EMBL" id="FOKQ01000035">
    <property type="protein sequence ID" value="SFD10591.1"/>
    <property type="molecule type" value="Genomic_DNA"/>
</dbReference>